<name>A0A395M5X5_9HYPO</name>
<dbReference type="AlphaFoldDB" id="A0A395M5X5"/>
<sequence>MFFACRSQLNDRQKLYLDRPTDYGIRFLFTNHPQYGTGARRYLYWGAASYNQGEKERCFVFLTLLTFDKQGAVASNRWFLDAISYKFGETTLVTMTQAVAITPIGRDYIQGVLDQVQLAEPRLKRLWTKMSHYINDHPELSHLLCYYHNRNSTFVSLTERDEAYYTIERALADNELCADKRCHLLKDLRRSYHNARKEEHRFFPILPRRSFVRRKEQDQQENKCRPAEDLCEVLTGKVVSFDPKVHDLD</sequence>
<protein>
    <submittedName>
        <fullName evidence="1">Uncharacterized protein</fullName>
    </submittedName>
</protein>
<comment type="caution">
    <text evidence="1">The sequence shown here is derived from an EMBL/GenBank/DDBJ whole genome shotgun (WGS) entry which is preliminary data.</text>
</comment>
<dbReference type="EMBL" id="PXXK01000605">
    <property type="protein sequence ID" value="RFN43248.1"/>
    <property type="molecule type" value="Genomic_DNA"/>
</dbReference>
<dbReference type="Proteomes" id="UP000265631">
    <property type="component" value="Unassembled WGS sequence"/>
</dbReference>
<accession>A0A395M5X5</accession>
<evidence type="ECO:0000313" key="2">
    <source>
        <dbReference type="Proteomes" id="UP000265631"/>
    </source>
</evidence>
<reference evidence="1 2" key="1">
    <citation type="journal article" date="2018" name="PLoS Pathog.">
        <title>Evolution of structural diversity of trichothecenes, a family of toxins produced by plant pathogenic and entomopathogenic fungi.</title>
        <authorList>
            <person name="Proctor R.H."/>
            <person name="McCormick S.P."/>
            <person name="Kim H.S."/>
            <person name="Cardoza R.E."/>
            <person name="Stanley A.M."/>
            <person name="Lindo L."/>
            <person name="Kelly A."/>
            <person name="Brown D.W."/>
            <person name="Lee T."/>
            <person name="Vaughan M.M."/>
            <person name="Alexander N.J."/>
            <person name="Busman M."/>
            <person name="Gutierrez S."/>
        </authorList>
    </citation>
    <scope>NUCLEOTIDE SEQUENCE [LARGE SCALE GENOMIC DNA]</scope>
    <source>
        <strain evidence="1 2">NRRL 13405</strain>
    </source>
</reference>
<gene>
    <name evidence="1" type="ORF">FIE12Z_12507</name>
</gene>
<dbReference type="OrthoDB" id="4995609at2759"/>
<organism evidence="1 2">
    <name type="scientific">Fusarium flagelliforme</name>
    <dbReference type="NCBI Taxonomy" id="2675880"/>
    <lineage>
        <taxon>Eukaryota</taxon>
        <taxon>Fungi</taxon>
        <taxon>Dikarya</taxon>
        <taxon>Ascomycota</taxon>
        <taxon>Pezizomycotina</taxon>
        <taxon>Sordariomycetes</taxon>
        <taxon>Hypocreomycetidae</taxon>
        <taxon>Hypocreales</taxon>
        <taxon>Nectriaceae</taxon>
        <taxon>Fusarium</taxon>
        <taxon>Fusarium incarnatum-equiseti species complex</taxon>
    </lineage>
</organism>
<proteinExistence type="predicted"/>
<keyword evidence="2" id="KW-1185">Reference proteome</keyword>
<evidence type="ECO:0000313" key="1">
    <source>
        <dbReference type="EMBL" id="RFN43248.1"/>
    </source>
</evidence>